<protein>
    <submittedName>
        <fullName evidence="2">Uncharacterized protein</fullName>
    </submittedName>
</protein>
<organism evidence="2 3">
    <name type="scientific">Candidatus Scatocola faecipullorum</name>
    <dbReference type="NCBI Taxonomy" id="2840917"/>
    <lineage>
        <taxon>Bacteria</taxon>
        <taxon>Pseudomonadati</taxon>
        <taxon>Pseudomonadota</taxon>
        <taxon>Alphaproteobacteria</taxon>
        <taxon>Rhodospirillales</taxon>
        <taxon>Rhodospirillaceae</taxon>
        <taxon>Rhodospirillaceae incertae sedis</taxon>
        <taxon>Candidatus Scatocola</taxon>
    </lineage>
</organism>
<gene>
    <name evidence="2" type="ORF">IAD20_00080</name>
</gene>
<keyword evidence="1" id="KW-0812">Transmembrane</keyword>
<reference evidence="2" key="2">
    <citation type="journal article" date="2021" name="PeerJ">
        <title>Extensive microbial diversity within the chicken gut microbiome revealed by metagenomics and culture.</title>
        <authorList>
            <person name="Gilroy R."/>
            <person name="Ravi A."/>
            <person name="Getino M."/>
            <person name="Pursley I."/>
            <person name="Horton D.L."/>
            <person name="Alikhan N.F."/>
            <person name="Baker D."/>
            <person name="Gharbi K."/>
            <person name="Hall N."/>
            <person name="Watson M."/>
            <person name="Adriaenssens E.M."/>
            <person name="Foster-Nyarko E."/>
            <person name="Jarju S."/>
            <person name="Secka A."/>
            <person name="Antonio M."/>
            <person name="Oren A."/>
            <person name="Chaudhuri R.R."/>
            <person name="La Ragione R."/>
            <person name="Hildebrand F."/>
            <person name="Pallen M.J."/>
        </authorList>
    </citation>
    <scope>NUCLEOTIDE SEQUENCE</scope>
    <source>
        <strain evidence="2">ChiW3-316</strain>
    </source>
</reference>
<keyword evidence="1" id="KW-0472">Membrane</keyword>
<accession>A0A9D1SA13</accession>
<reference evidence="2" key="1">
    <citation type="submission" date="2020-10" db="EMBL/GenBank/DDBJ databases">
        <authorList>
            <person name="Gilroy R."/>
        </authorList>
    </citation>
    <scope>NUCLEOTIDE SEQUENCE</scope>
    <source>
        <strain evidence="2">ChiW3-316</strain>
    </source>
</reference>
<feature type="transmembrane region" description="Helical" evidence="1">
    <location>
        <begin position="29"/>
        <end position="50"/>
    </location>
</feature>
<name>A0A9D1SA13_9PROT</name>
<feature type="transmembrane region" description="Helical" evidence="1">
    <location>
        <begin position="57"/>
        <end position="77"/>
    </location>
</feature>
<evidence type="ECO:0000256" key="1">
    <source>
        <dbReference type="SAM" id="Phobius"/>
    </source>
</evidence>
<dbReference type="AlphaFoldDB" id="A0A9D1SA13"/>
<evidence type="ECO:0000313" key="2">
    <source>
        <dbReference type="EMBL" id="HIU52461.1"/>
    </source>
</evidence>
<feature type="transmembrane region" description="Helical" evidence="1">
    <location>
        <begin position="89"/>
        <end position="108"/>
    </location>
</feature>
<proteinExistence type="predicted"/>
<evidence type="ECO:0000313" key="3">
    <source>
        <dbReference type="Proteomes" id="UP000824107"/>
    </source>
</evidence>
<keyword evidence="1" id="KW-1133">Transmembrane helix</keyword>
<dbReference type="EMBL" id="DVNC01000002">
    <property type="protein sequence ID" value="HIU52461.1"/>
    <property type="molecule type" value="Genomic_DNA"/>
</dbReference>
<sequence length="125" mass="14032">MKKFGLSFYALAPALMLLGGSSVLSLLTAIKWINIVIFAVVCTVIQIAVYKKNPANFIINTLWLGFMVEFMLIALVVPENLGIREVINNVILCLNASYVFLILFPILFPRRFRPIFPSLLAKTKV</sequence>
<dbReference type="Proteomes" id="UP000824107">
    <property type="component" value="Unassembled WGS sequence"/>
</dbReference>
<comment type="caution">
    <text evidence="2">The sequence shown here is derived from an EMBL/GenBank/DDBJ whole genome shotgun (WGS) entry which is preliminary data.</text>
</comment>